<dbReference type="GO" id="GO:0006635">
    <property type="term" value="P:fatty acid beta-oxidation"/>
    <property type="evidence" value="ECO:0007669"/>
    <property type="project" value="TreeGrafter"/>
</dbReference>
<sequence length="286" mass="31416">MSIPENLTDLKTLNAECRWDDRDVMLYALGIGMGEDPLDEDELAFVNEGWLTPRVPAVKVVPTFASVAFYAARPPDIDINRVLVVDAQRDITFHKPFPAEGTAFADSTYLGAWDKGDKGAIILRQTEVRDSAGDALCTIQSTGFARGDGNFGGPTKGQPETPAPPDRAPDQSLDIPTRPGQALLYRLCGDRNPLHSDPEFGRKAGFERPILHGMCTYGLTCRAVLASYADWDPSAIRRHAARFSAPVYPGETVTVDLWKERSTIHFQARIKARGITCVKNGISELR</sequence>
<dbReference type="InterPro" id="IPR002539">
    <property type="entry name" value="MaoC-like_dom"/>
</dbReference>
<evidence type="ECO:0000313" key="4">
    <source>
        <dbReference type="EMBL" id="KGM48012.1"/>
    </source>
</evidence>
<dbReference type="CDD" id="cd03448">
    <property type="entry name" value="HDE_HSD"/>
    <property type="match status" value="1"/>
</dbReference>
<dbReference type="EMBL" id="AQQX01000006">
    <property type="protein sequence ID" value="KGM48012.1"/>
    <property type="molecule type" value="Genomic_DNA"/>
</dbReference>
<comment type="caution">
    <text evidence="4">The sequence shown here is derived from an EMBL/GenBank/DDBJ whole genome shotgun (WGS) entry which is preliminary data.</text>
</comment>
<dbReference type="eggNOG" id="COG2030">
    <property type="taxonomic scope" value="Bacteria"/>
</dbReference>
<dbReference type="Proteomes" id="UP000030004">
    <property type="component" value="Unassembled WGS sequence"/>
</dbReference>
<feature type="domain" description="Peroxisomal multifunctional enzyme type 2-like N-terminal" evidence="3">
    <location>
        <begin position="19"/>
        <end position="147"/>
    </location>
</feature>
<dbReference type="SUPFAM" id="SSF54637">
    <property type="entry name" value="Thioesterase/thiol ester dehydrase-isomerase"/>
    <property type="match status" value="2"/>
</dbReference>
<dbReference type="Gene3D" id="3.10.129.10">
    <property type="entry name" value="Hotdog Thioesterase"/>
    <property type="match status" value="1"/>
</dbReference>
<evidence type="ECO:0000313" key="5">
    <source>
        <dbReference type="Proteomes" id="UP000030004"/>
    </source>
</evidence>
<feature type="region of interest" description="Disordered" evidence="1">
    <location>
        <begin position="145"/>
        <end position="175"/>
    </location>
</feature>
<dbReference type="GO" id="GO:0044594">
    <property type="term" value="F:17-beta-hydroxysteroid dehydrogenase (NAD+) activity"/>
    <property type="evidence" value="ECO:0007669"/>
    <property type="project" value="TreeGrafter"/>
</dbReference>
<accession>A0A0A0EFM9</accession>
<dbReference type="PANTHER" id="PTHR13078">
    <property type="entry name" value="PEROXISOMAL MULTIFUNCTIONAL ENZYME TYPE 2-RELATED"/>
    <property type="match status" value="1"/>
</dbReference>
<organism evidence="4 5">
    <name type="scientific">Pseudooceanicola atlanticus</name>
    <dbReference type="NCBI Taxonomy" id="1461694"/>
    <lineage>
        <taxon>Bacteria</taxon>
        <taxon>Pseudomonadati</taxon>
        <taxon>Pseudomonadota</taxon>
        <taxon>Alphaproteobacteria</taxon>
        <taxon>Rhodobacterales</taxon>
        <taxon>Paracoccaceae</taxon>
        <taxon>Pseudooceanicola</taxon>
    </lineage>
</organism>
<evidence type="ECO:0000259" key="3">
    <source>
        <dbReference type="Pfam" id="PF22622"/>
    </source>
</evidence>
<proteinExistence type="predicted"/>
<dbReference type="STRING" id="1461694.ATO9_15590"/>
<dbReference type="Pfam" id="PF01575">
    <property type="entry name" value="MaoC_dehydratas"/>
    <property type="match status" value="1"/>
</dbReference>
<dbReference type="InterPro" id="IPR054357">
    <property type="entry name" value="MFE-2_N"/>
</dbReference>
<dbReference type="InterPro" id="IPR029069">
    <property type="entry name" value="HotDog_dom_sf"/>
</dbReference>
<name>A0A0A0EFM9_9RHOB</name>
<evidence type="ECO:0000259" key="2">
    <source>
        <dbReference type="Pfam" id="PF01575"/>
    </source>
</evidence>
<dbReference type="GO" id="GO:0003857">
    <property type="term" value="F:(3S)-3-hydroxyacyl-CoA dehydrogenase (NAD+) activity"/>
    <property type="evidence" value="ECO:0007669"/>
    <property type="project" value="TreeGrafter"/>
</dbReference>
<dbReference type="PANTHER" id="PTHR13078:SF56">
    <property type="entry name" value="PEROXISOMAL MULTIFUNCTIONAL ENZYME TYPE 2"/>
    <property type="match status" value="1"/>
</dbReference>
<dbReference type="Pfam" id="PF22622">
    <property type="entry name" value="MFE-2_hydrat-2_N"/>
    <property type="match status" value="1"/>
</dbReference>
<dbReference type="RefSeq" id="WP_043750991.1">
    <property type="nucleotide sequence ID" value="NZ_AQQX01000006.1"/>
</dbReference>
<keyword evidence="5" id="KW-1185">Reference proteome</keyword>
<dbReference type="AlphaFoldDB" id="A0A0A0EFM9"/>
<dbReference type="GO" id="GO:0004300">
    <property type="term" value="F:enoyl-CoA hydratase activity"/>
    <property type="evidence" value="ECO:0007669"/>
    <property type="project" value="TreeGrafter"/>
</dbReference>
<gene>
    <name evidence="4" type="ORF">ATO9_15590</name>
</gene>
<feature type="domain" description="MaoC-like" evidence="2">
    <location>
        <begin position="163"/>
        <end position="269"/>
    </location>
</feature>
<reference evidence="4 5" key="1">
    <citation type="journal article" date="2015" name="Antonie Van Leeuwenhoek">
        <title>Pseudooceanicola atlanticus gen. nov. sp. nov., isolated from surface seawater of the Atlantic Ocean and reclassification of Oceanicola batsensis, Oceanicola marinus, Oceanicola nitratireducens, Oceanicola nanhaiensis, Oceanicola antarcticus and Oceanicola flagellatus, as Pseudooceanicola batsensis comb. nov., Pseudooceanicola marinus comb. nov., Pseudooceanicola nitratireducens comb. nov., Pseudooceanicola nanhaiensis comb. nov., Pseudooceanicola antarcticus comb. nov., and Pseudooceanicola flagellatus comb. nov.</title>
        <authorList>
            <person name="Lai Q."/>
            <person name="Li G."/>
            <person name="Liu X."/>
            <person name="Du Y."/>
            <person name="Sun F."/>
            <person name="Shao Z."/>
        </authorList>
    </citation>
    <scope>NUCLEOTIDE SEQUENCE [LARGE SCALE GENOMIC DNA]</scope>
    <source>
        <strain evidence="4 5">22II-s11g</strain>
    </source>
</reference>
<evidence type="ECO:0000256" key="1">
    <source>
        <dbReference type="SAM" id="MobiDB-lite"/>
    </source>
</evidence>
<dbReference type="OrthoDB" id="5522043at2"/>
<protein>
    <submittedName>
        <fullName evidence="4">3-alpha,7-alpha, 12-alpha-trihydroxy-5-beta-cholest-24-enoyl-CoA hydratase</fullName>
    </submittedName>
</protein>